<dbReference type="InterPro" id="IPR003599">
    <property type="entry name" value="Ig_sub"/>
</dbReference>
<evidence type="ECO:0000256" key="3">
    <source>
        <dbReference type="SAM" id="SignalP"/>
    </source>
</evidence>
<dbReference type="GO" id="GO:0007166">
    <property type="term" value="P:cell surface receptor signaling pathway"/>
    <property type="evidence" value="ECO:0007669"/>
    <property type="project" value="TreeGrafter"/>
</dbReference>
<sequence>MMPGFSCFTLCMLWAADVSQSVLITQWPPYISRLPNGSAEMHCYQNETNYDYVYWYRQQRGKGFQFMVSVVAGLATFQQGFKSGYQAVKGKQQSSLRIGNVQEEDEAVYLCAASQHSAAANLRPRQKLTATGEAYIQELTHTVEGESVGLGDISIYF</sequence>
<evidence type="ECO:0000313" key="6">
    <source>
        <dbReference type="Proteomes" id="UP001346869"/>
    </source>
</evidence>
<dbReference type="GO" id="GO:0005886">
    <property type="term" value="C:plasma membrane"/>
    <property type="evidence" value="ECO:0007669"/>
    <property type="project" value="TreeGrafter"/>
</dbReference>
<dbReference type="PANTHER" id="PTHR23268">
    <property type="entry name" value="T-CELL RECEPTOR BETA CHAIN"/>
    <property type="match status" value="1"/>
</dbReference>
<evidence type="ECO:0000259" key="4">
    <source>
        <dbReference type="PROSITE" id="PS50835"/>
    </source>
</evidence>
<dbReference type="GO" id="GO:0002376">
    <property type="term" value="P:immune system process"/>
    <property type="evidence" value="ECO:0007669"/>
    <property type="project" value="UniProtKB-KW"/>
</dbReference>
<evidence type="ECO:0000256" key="1">
    <source>
        <dbReference type="ARBA" id="ARBA00022729"/>
    </source>
</evidence>
<evidence type="ECO:0000313" key="5">
    <source>
        <dbReference type="EMBL" id="KAK5857934.1"/>
    </source>
</evidence>
<protein>
    <recommendedName>
        <fullName evidence="4">Ig-like domain-containing protein</fullName>
    </recommendedName>
</protein>
<feature type="signal peptide" evidence="3">
    <location>
        <begin position="1"/>
        <end position="21"/>
    </location>
</feature>
<dbReference type="InterPro" id="IPR050413">
    <property type="entry name" value="TCR_beta_variable"/>
</dbReference>
<reference evidence="5 6" key="1">
    <citation type="journal article" date="2023" name="Genes (Basel)">
        <title>Chromosome-Level Genome Assembly and Circadian Gene Repertoire of the Patagonia Blennie Eleginops maclovinus-The Closest Ancestral Proxy of Antarctic Cryonotothenioids.</title>
        <authorList>
            <person name="Cheng C.C."/>
            <person name="Rivera-Colon A.G."/>
            <person name="Minhas B.F."/>
            <person name="Wilson L."/>
            <person name="Rayamajhi N."/>
            <person name="Vargas-Chacoff L."/>
            <person name="Catchen J.M."/>
        </authorList>
    </citation>
    <scope>NUCLEOTIDE SEQUENCE [LARGE SCALE GENOMIC DNA]</scope>
    <source>
        <strain evidence="5">JMC-PN-2008</strain>
    </source>
</reference>
<dbReference type="AlphaFoldDB" id="A0AAN7XCA1"/>
<dbReference type="SMART" id="SM00406">
    <property type="entry name" value="IGv"/>
    <property type="match status" value="1"/>
</dbReference>
<organism evidence="5 6">
    <name type="scientific">Eleginops maclovinus</name>
    <name type="common">Patagonian blennie</name>
    <name type="synonym">Eleginus maclovinus</name>
    <dbReference type="NCBI Taxonomy" id="56733"/>
    <lineage>
        <taxon>Eukaryota</taxon>
        <taxon>Metazoa</taxon>
        <taxon>Chordata</taxon>
        <taxon>Craniata</taxon>
        <taxon>Vertebrata</taxon>
        <taxon>Euteleostomi</taxon>
        <taxon>Actinopterygii</taxon>
        <taxon>Neopterygii</taxon>
        <taxon>Teleostei</taxon>
        <taxon>Neoteleostei</taxon>
        <taxon>Acanthomorphata</taxon>
        <taxon>Eupercaria</taxon>
        <taxon>Perciformes</taxon>
        <taxon>Notothenioidei</taxon>
        <taxon>Eleginopidae</taxon>
        <taxon>Eleginops</taxon>
    </lineage>
</organism>
<accession>A0AAN7XCA1</accession>
<dbReference type="InterPro" id="IPR036179">
    <property type="entry name" value="Ig-like_dom_sf"/>
</dbReference>
<gene>
    <name evidence="5" type="ORF">PBY51_011143</name>
</gene>
<dbReference type="EMBL" id="JAUZQC010000016">
    <property type="protein sequence ID" value="KAK5857934.1"/>
    <property type="molecule type" value="Genomic_DNA"/>
</dbReference>
<feature type="domain" description="Ig-like" evidence="4">
    <location>
        <begin position="20"/>
        <end position="129"/>
    </location>
</feature>
<dbReference type="Proteomes" id="UP001346869">
    <property type="component" value="Unassembled WGS sequence"/>
</dbReference>
<reference evidence="5 6" key="2">
    <citation type="journal article" date="2023" name="Mol. Biol. Evol.">
        <title>Genomics of Secondarily Temperate Adaptation in the Only Non-Antarctic Icefish.</title>
        <authorList>
            <person name="Rivera-Colon A.G."/>
            <person name="Rayamajhi N."/>
            <person name="Minhas B.F."/>
            <person name="Madrigal G."/>
            <person name="Bilyk K.T."/>
            <person name="Yoon V."/>
            <person name="Hune M."/>
            <person name="Gregory S."/>
            <person name="Cheng C.H.C."/>
            <person name="Catchen J.M."/>
        </authorList>
    </citation>
    <scope>NUCLEOTIDE SEQUENCE [LARGE SCALE GENOMIC DNA]</scope>
    <source>
        <strain evidence="5">JMC-PN-2008</strain>
    </source>
</reference>
<name>A0AAN7XCA1_ELEMC</name>
<dbReference type="InterPro" id="IPR013106">
    <property type="entry name" value="Ig_V-set"/>
</dbReference>
<dbReference type="Gene3D" id="2.60.40.10">
    <property type="entry name" value="Immunoglobulins"/>
    <property type="match status" value="1"/>
</dbReference>
<keyword evidence="1 3" id="KW-0732">Signal</keyword>
<keyword evidence="2" id="KW-0391">Immunity</keyword>
<proteinExistence type="predicted"/>
<dbReference type="Pfam" id="PF07686">
    <property type="entry name" value="V-set"/>
    <property type="match status" value="1"/>
</dbReference>
<dbReference type="CDD" id="cd00099">
    <property type="entry name" value="IgV"/>
    <property type="match status" value="1"/>
</dbReference>
<dbReference type="InterPro" id="IPR007110">
    <property type="entry name" value="Ig-like_dom"/>
</dbReference>
<keyword evidence="6" id="KW-1185">Reference proteome</keyword>
<comment type="caution">
    <text evidence="5">The sequence shown here is derived from an EMBL/GenBank/DDBJ whole genome shotgun (WGS) entry which is preliminary data.</text>
</comment>
<feature type="chain" id="PRO_5042824921" description="Ig-like domain-containing protein" evidence="3">
    <location>
        <begin position="22"/>
        <end position="157"/>
    </location>
</feature>
<dbReference type="SMART" id="SM00409">
    <property type="entry name" value="IG"/>
    <property type="match status" value="1"/>
</dbReference>
<evidence type="ECO:0000256" key="2">
    <source>
        <dbReference type="ARBA" id="ARBA00022859"/>
    </source>
</evidence>
<dbReference type="SUPFAM" id="SSF48726">
    <property type="entry name" value="Immunoglobulin"/>
    <property type="match status" value="1"/>
</dbReference>
<dbReference type="PROSITE" id="PS50835">
    <property type="entry name" value="IG_LIKE"/>
    <property type="match status" value="1"/>
</dbReference>
<dbReference type="PANTHER" id="PTHR23268:SF117">
    <property type="entry name" value="T CELL RECEPTOR BETA VARIABLE 29-1"/>
    <property type="match status" value="1"/>
</dbReference>
<dbReference type="InterPro" id="IPR013783">
    <property type="entry name" value="Ig-like_fold"/>
</dbReference>